<protein>
    <submittedName>
        <fullName evidence="2">Uncharacterized protein</fullName>
    </submittedName>
</protein>
<proteinExistence type="predicted"/>
<feature type="transmembrane region" description="Helical" evidence="1">
    <location>
        <begin position="21"/>
        <end position="39"/>
    </location>
</feature>
<comment type="caution">
    <text evidence="2">The sequence shown here is derived from an EMBL/GenBank/DDBJ whole genome shotgun (WGS) entry which is preliminary data.</text>
</comment>
<dbReference type="Proteomes" id="UP001375743">
    <property type="component" value="Unassembled WGS sequence"/>
</dbReference>
<dbReference type="EMBL" id="JBBLZC010000004">
    <property type="protein sequence ID" value="MEK0082536.1"/>
    <property type="molecule type" value="Genomic_DNA"/>
</dbReference>
<evidence type="ECO:0000313" key="2">
    <source>
        <dbReference type="EMBL" id="MEK0082536.1"/>
    </source>
</evidence>
<reference evidence="2 3" key="1">
    <citation type="submission" date="2024-01" db="EMBL/GenBank/DDBJ databases">
        <title>Multi-omics insights into the function and evolution of sodium benzoate biodegradation pathways in Benzoatithermus flavus gen. nov., sp. nov. from hot spring.</title>
        <authorList>
            <person name="Hu C.-J."/>
            <person name="Li W.-J."/>
        </authorList>
    </citation>
    <scope>NUCLEOTIDE SEQUENCE [LARGE SCALE GENOMIC DNA]</scope>
    <source>
        <strain evidence="2 3">SYSU G07066</strain>
    </source>
</reference>
<evidence type="ECO:0000256" key="1">
    <source>
        <dbReference type="SAM" id="Phobius"/>
    </source>
</evidence>
<dbReference type="RefSeq" id="WP_418158390.1">
    <property type="nucleotide sequence ID" value="NZ_JBBLZC010000004.1"/>
</dbReference>
<name>A0ABU8XMW4_9PROT</name>
<keyword evidence="1" id="KW-1133">Transmembrane helix</keyword>
<accession>A0ABU8XMW4</accession>
<sequence>MAASGILIATAGLSLPGMPKLTMLAVGLLLAALAALPLARTIEQRERAEGLAVLEEEWRTLAARGEQEAHQAFVELIARLHRRPARG</sequence>
<keyword evidence="3" id="KW-1185">Reference proteome</keyword>
<evidence type="ECO:0000313" key="3">
    <source>
        <dbReference type="Proteomes" id="UP001375743"/>
    </source>
</evidence>
<keyword evidence="1" id="KW-0812">Transmembrane</keyword>
<organism evidence="2 3">
    <name type="scientific">Benzoatithermus flavus</name>
    <dbReference type="NCBI Taxonomy" id="3108223"/>
    <lineage>
        <taxon>Bacteria</taxon>
        <taxon>Pseudomonadati</taxon>
        <taxon>Pseudomonadota</taxon>
        <taxon>Alphaproteobacteria</taxon>
        <taxon>Geminicoccales</taxon>
        <taxon>Geminicoccaceae</taxon>
        <taxon>Benzoatithermus</taxon>
    </lineage>
</organism>
<keyword evidence="1" id="KW-0472">Membrane</keyword>
<gene>
    <name evidence="2" type="ORF">U1T56_05200</name>
</gene>